<dbReference type="EMBL" id="BK015224">
    <property type="protein sequence ID" value="DAD96822.1"/>
    <property type="molecule type" value="Genomic_DNA"/>
</dbReference>
<reference evidence="1" key="1">
    <citation type="journal article" date="2021" name="Proc. Natl. Acad. Sci. U.S.A.">
        <title>A Catalog of Tens of Thousands of Viruses from Human Metagenomes Reveals Hidden Associations with Chronic Diseases.</title>
        <authorList>
            <person name="Tisza M.J."/>
            <person name="Buck C.B."/>
        </authorList>
    </citation>
    <scope>NUCLEOTIDE SEQUENCE</scope>
    <source>
        <strain evidence="1">CtdDI2</strain>
    </source>
</reference>
<organism evidence="1">
    <name type="scientific">Podoviridae sp. ctdDI2</name>
    <dbReference type="NCBI Taxonomy" id="2826567"/>
    <lineage>
        <taxon>Viruses</taxon>
        <taxon>Duplodnaviria</taxon>
        <taxon>Heunggongvirae</taxon>
        <taxon>Uroviricota</taxon>
        <taxon>Caudoviricetes</taxon>
    </lineage>
</organism>
<evidence type="ECO:0008006" key="2">
    <source>
        <dbReference type="Google" id="ProtNLM"/>
    </source>
</evidence>
<evidence type="ECO:0000313" key="1">
    <source>
        <dbReference type="EMBL" id="DAD96822.1"/>
    </source>
</evidence>
<sequence>MANNMTIGLLAAAITDEVNTIDIETAYGPYFPSAPFYVTVSPIDEPPTALNSEIMAVRARNGKTLTVTRGQRGIVAKAHKKGSLVYRGVYYENLLHVGDIVMTLNTNPQPGRLLLNGQGGYSKWDYPLLYDHISNNPRYGTITGDTFSLSNFSGKFPLIAGGFDSMGSEGGSDTIRLSPQNYQTNTWMSDVISPSGPVHKAVNGGGAFGFHVHATTNSANDSSKNVPLEWRPSYIAMNFEIVAG</sequence>
<proteinExistence type="predicted"/>
<accession>A0A8S5NQ04</accession>
<dbReference type="SUPFAM" id="SSF88874">
    <property type="entry name" value="Receptor-binding domain of short tail fibre protein gp12"/>
    <property type="match status" value="1"/>
</dbReference>
<protein>
    <recommendedName>
        <fullName evidence="2">Tail fiber protein</fullName>
    </recommendedName>
</protein>
<name>A0A8S5NQ04_9CAUD</name>